<proteinExistence type="predicted"/>
<evidence type="ECO:0000256" key="1">
    <source>
        <dbReference type="SAM" id="MobiDB-lite"/>
    </source>
</evidence>
<gene>
    <name evidence="2" type="ORF">HF999_15290</name>
</gene>
<feature type="compositionally biased region" description="Low complexity" evidence="1">
    <location>
        <begin position="266"/>
        <end position="277"/>
    </location>
</feature>
<protein>
    <submittedName>
        <fullName evidence="2">Uncharacterized protein</fullName>
    </submittedName>
</protein>
<comment type="caution">
    <text evidence="2">The sequence shown here is derived from an EMBL/GenBank/DDBJ whole genome shotgun (WGS) entry which is preliminary data.</text>
</comment>
<dbReference type="RefSeq" id="WP_168546720.1">
    <property type="nucleotide sequence ID" value="NZ_BAAAKS010000002.1"/>
</dbReference>
<feature type="compositionally biased region" description="Gly residues" evidence="1">
    <location>
        <begin position="361"/>
        <end position="374"/>
    </location>
</feature>
<reference evidence="2 3" key="1">
    <citation type="submission" date="2020-04" db="EMBL/GenBank/DDBJ databases">
        <title>MicrobeNet Type strains.</title>
        <authorList>
            <person name="Nicholson A.C."/>
        </authorList>
    </citation>
    <scope>NUCLEOTIDE SEQUENCE [LARGE SCALE GENOMIC DNA]</scope>
    <source>
        <strain evidence="2 3">DSM 44113</strain>
    </source>
</reference>
<feature type="compositionally biased region" description="Pro residues" evidence="1">
    <location>
        <begin position="412"/>
        <end position="433"/>
    </location>
</feature>
<dbReference type="EMBL" id="JAAXOQ010000021">
    <property type="protein sequence ID" value="NKY19728.1"/>
    <property type="molecule type" value="Genomic_DNA"/>
</dbReference>
<feature type="compositionally biased region" description="Gly residues" evidence="1">
    <location>
        <begin position="308"/>
        <end position="321"/>
    </location>
</feature>
<feature type="compositionally biased region" description="Polar residues" evidence="1">
    <location>
        <begin position="187"/>
        <end position="212"/>
    </location>
</feature>
<feature type="compositionally biased region" description="Polar residues" evidence="1">
    <location>
        <begin position="162"/>
        <end position="171"/>
    </location>
</feature>
<evidence type="ECO:0000313" key="3">
    <source>
        <dbReference type="Proteomes" id="UP000582646"/>
    </source>
</evidence>
<feature type="compositionally biased region" description="Basic and acidic residues" evidence="1">
    <location>
        <begin position="378"/>
        <end position="391"/>
    </location>
</feature>
<evidence type="ECO:0000313" key="2">
    <source>
        <dbReference type="EMBL" id="NKY19728.1"/>
    </source>
</evidence>
<sequence>MSGVGELGRAWKSRGDQVTAIGHRTLALQIAGEGTFPTSLRKSLDALAQACTTQGAALSEAGKAAIKQGSHEETFQEQYKLATASLTKAVAAKQQALVIASMGGSPAYMASAQAAETNARAGRKLVLDNGVAGTQMNLDCLPGHARDATESVGKAQGQLTLQTGFEPTGNNVAPPTAPSAPAPRVNTGGNAKPSSNTPSKPTDTTPDAANKNSVDDKGQTPTGQQPPNQQAQQLPQQSPQQGQQGAPQAGGQAAPAGGAPAGGQGAKPSSAVPVPAVQPIRTDSGNKGGGVRPSTPPSSPQGNTPPVGKGGVIGSGSGGGSTASPAGGQQANKAGGGIGSGVGGGTTSGTNSTGARPMMGGMMGGAGAGHGAGGTARPKGEVKSTDPKMSAEDIAQQALGGIVRDDDDGKPVTPPPPGSNGKAPVPPPIPPKP</sequence>
<feature type="compositionally biased region" description="Low complexity" evidence="1">
    <location>
        <begin position="322"/>
        <end position="333"/>
    </location>
</feature>
<dbReference type="Proteomes" id="UP000582646">
    <property type="component" value="Unassembled WGS sequence"/>
</dbReference>
<name>A0A846X2J0_9ACTN</name>
<keyword evidence="3" id="KW-1185">Reference proteome</keyword>
<accession>A0A846X2J0</accession>
<feature type="region of interest" description="Disordered" evidence="1">
    <location>
        <begin position="162"/>
        <end position="433"/>
    </location>
</feature>
<feature type="compositionally biased region" description="Low complexity" evidence="1">
    <location>
        <begin position="219"/>
        <end position="258"/>
    </location>
</feature>
<feature type="compositionally biased region" description="Low complexity" evidence="1">
    <location>
        <begin position="348"/>
        <end position="360"/>
    </location>
</feature>
<dbReference type="AlphaFoldDB" id="A0A846X2J0"/>
<organism evidence="2 3">
    <name type="scientific">Tsukamurella spumae</name>
    <dbReference type="NCBI Taxonomy" id="44753"/>
    <lineage>
        <taxon>Bacteria</taxon>
        <taxon>Bacillati</taxon>
        <taxon>Actinomycetota</taxon>
        <taxon>Actinomycetes</taxon>
        <taxon>Mycobacteriales</taxon>
        <taxon>Tsukamurellaceae</taxon>
        <taxon>Tsukamurella</taxon>
    </lineage>
</organism>
<feature type="compositionally biased region" description="Gly residues" evidence="1">
    <location>
        <begin position="334"/>
        <end position="347"/>
    </location>
</feature>